<evidence type="ECO:0000256" key="1">
    <source>
        <dbReference type="SAM" id="MobiDB-lite"/>
    </source>
</evidence>
<dbReference type="EMBL" id="MRZV01000593">
    <property type="protein sequence ID" value="PIK47250.1"/>
    <property type="molecule type" value="Genomic_DNA"/>
</dbReference>
<evidence type="ECO:0000313" key="4">
    <source>
        <dbReference type="Proteomes" id="UP000230750"/>
    </source>
</evidence>
<keyword evidence="2" id="KW-0472">Membrane</keyword>
<feature type="transmembrane region" description="Helical" evidence="2">
    <location>
        <begin position="511"/>
        <end position="533"/>
    </location>
</feature>
<name>A0A2G8KGZ9_STIJA</name>
<keyword evidence="2" id="KW-0812">Transmembrane</keyword>
<protein>
    <submittedName>
        <fullName evidence="3">Uncharacterized protein</fullName>
    </submittedName>
</protein>
<feature type="compositionally biased region" description="Low complexity" evidence="1">
    <location>
        <begin position="284"/>
        <end position="296"/>
    </location>
</feature>
<accession>A0A2G8KGZ9</accession>
<gene>
    <name evidence="3" type="ORF">BSL78_15898</name>
</gene>
<reference evidence="3 4" key="1">
    <citation type="journal article" date="2017" name="PLoS Biol.">
        <title>The sea cucumber genome provides insights into morphological evolution and visceral regeneration.</title>
        <authorList>
            <person name="Zhang X."/>
            <person name="Sun L."/>
            <person name="Yuan J."/>
            <person name="Sun Y."/>
            <person name="Gao Y."/>
            <person name="Zhang L."/>
            <person name="Li S."/>
            <person name="Dai H."/>
            <person name="Hamel J.F."/>
            <person name="Liu C."/>
            <person name="Yu Y."/>
            <person name="Liu S."/>
            <person name="Lin W."/>
            <person name="Guo K."/>
            <person name="Jin S."/>
            <person name="Xu P."/>
            <person name="Storey K.B."/>
            <person name="Huan P."/>
            <person name="Zhang T."/>
            <person name="Zhou Y."/>
            <person name="Zhang J."/>
            <person name="Lin C."/>
            <person name="Li X."/>
            <person name="Xing L."/>
            <person name="Huo D."/>
            <person name="Sun M."/>
            <person name="Wang L."/>
            <person name="Mercier A."/>
            <person name="Li F."/>
            <person name="Yang H."/>
            <person name="Xiang J."/>
        </authorList>
    </citation>
    <scope>NUCLEOTIDE SEQUENCE [LARGE SCALE GENOMIC DNA]</scope>
    <source>
        <strain evidence="3">Shaxun</strain>
        <tissue evidence="3">Muscle</tissue>
    </source>
</reference>
<evidence type="ECO:0000256" key="2">
    <source>
        <dbReference type="SAM" id="Phobius"/>
    </source>
</evidence>
<proteinExistence type="predicted"/>
<feature type="region of interest" description="Disordered" evidence="1">
    <location>
        <begin position="280"/>
        <end position="307"/>
    </location>
</feature>
<dbReference type="AlphaFoldDB" id="A0A2G8KGZ9"/>
<sequence length="572" mass="63000">MLKLAETVSSTEQLLTTTPELDETVSSTKELLTTTPELVETVPSTEQLLTTTPELDETVPSTKELLTTTPELVETVPSTEQLLTTTPELDETVPSTEQLLTTTPELDETVPSTKELLTITTELDGTVPSTEQLLTTTSELDETVPTHEQLLTTTPKLDETVPSTEQLLTTTPELDETVPSTEQLLTTTPELDETVPSTEQLLTTTPELDETVPSTKELLTSTSIQPKHTVNTTSTLRTAGYSDIINTADFETPDFGTFGTELFTTERNKPSTKIFDVTTKKTTRAPTSRSTSSVTPEKTRYPPTTLPVFKGTDAQKTVVIEIKVLDESSQGCNPTDQSTCEDFKAYFKNQLIATYSTIEGFSDIVIDRLRKGSIIVSHTVVYSYNDMTAADRGLTADEIYSQTVGPGIQNGKIGGLKVDSCDHCDDPKETTDLCSMKGNAECAISHMEVKCDPASNYVLCVSPCADTDDPFCASAGECHQQEGYEAECECSRDDTGFYFGDRCSNYFNQRATILGVAITGGFIFGIIVTIVIIRCRRRRRRMGGYRQYYTDDMGEEGYLWNESYASTEKRKH</sequence>
<keyword evidence="4" id="KW-1185">Reference proteome</keyword>
<dbReference type="Proteomes" id="UP000230750">
    <property type="component" value="Unassembled WGS sequence"/>
</dbReference>
<comment type="caution">
    <text evidence="3">The sequence shown here is derived from an EMBL/GenBank/DDBJ whole genome shotgun (WGS) entry which is preliminary data.</text>
</comment>
<dbReference type="STRING" id="307972.A0A2G8KGZ9"/>
<dbReference type="OrthoDB" id="10055523at2759"/>
<keyword evidence="2" id="KW-1133">Transmembrane helix</keyword>
<organism evidence="3 4">
    <name type="scientific">Stichopus japonicus</name>
    <name type="common">Sea cucumber</name>
    <dbReference type="NCBI Taxonomy" id="307972"/>
    <lineage>
        <taxon>Eukaryota</taxon>
        <taxon>Metazoa</taxon>
        <taxon>Echinodermata</taxon>
        <taxon>Eleutherozoa</taxon>
        <taxon>Echinozoa</taxon>
        <taxon>Holothuroidea</taxon>
        <taxon>Aspidochirotacea</taxon>
        <taxon>Aspidochirotida</taxon>
        <taxon>Stichopodidae</taxon>
        <taxon>Apostichopus</taxon>
    </lineage>
</organism>
<evidence type="ECO:0000313" key="3">
    <source>
        <dbReference type="EMBL" id="PIK47250.1"/>
    </source>
</evidence>